<name>M5FWQ1_DACPD</name>
<evidence type="ECO:0000256" key="1">
    <source>
        <dbReference type="SAM" id="Coils"/>
    </source>
</evidence>
<dbReference type="EMBL" id="JH795868">
    <property type="protein sequence ID" value="EJU00115.1"/>
    <property type="molecule type" value="Genomic_DNA"/>
</dbReference>
<organism evidence="3 4">
    <name type="scientific">Dacryopinax primogenitus (strain DJM 731)</name>
    <name type="common">Brown rot fungus</name>
    <dbReference type="NCBI Taxonomy" id="1858805"/>
    <lineage>
        <taxon>Eukaryota</taxon>
        <taxon>Fungi</taxon>
        <taxon>Dikarya</taxon>
        <taxon>Basidiomycota</taxon>
        <taxon>Agaricomycotina</taxon>
        <taxon>Dacrymycetes</taxon>
        <taxon>Dacrymycetales</taxon>
        <taxon>Dacrymycetaceae</taxon>
        <taxon>Dacryopinax</taxon>
    </lineage>
</organism>
<dbReference type="AlphaFoldDB" id="M5FWQ1"/>
<keyword evidence="4" id="KW-1185">Reference proteome</keyword>
<feature type="region of interest" description="Disordered" evidence="2">
    <location>
        <begin position="1"/>
        <end position="20"/>
    </location>
</feature>
<dbReference type="HOGENOM" id="CLU_569887_0_0_1"/>
<feature type="region of interest" description="Disordered" evidence="2">
    <location>
        <begin position="198"/>
        <end position="226"/>
    </location>
</feature>
<dbReference type="Proteomes" id="UP000030653">
    <property type="component" value="Unassembled WGS sequence"/>
</dbReference>
<accession>M5FWQ1</accession>
<dbReference type="RefSeq" id="XP_040627012.1">
    <property type="nucleotide sequence ID" value="XM_040768900.1"/>
</dbReference>
<dbReference type="OrthoDB" id="10416402at2759"/>
<proteinExistence type="predicted"/>
<gene>
    <name evidence="3" type="ORF">DACRYDRAFT_109535</name>
</gene>
<sequence>MAPVPLGDRSTSPPLEEVTQLPSTSWTQAPIFEGVNGRRLPLASSFYRHADDKPLNTDLQKLRTPGVLLGRGYPRMAYPSLESVICNRSPHPSYLKPQPQVLELLQKGVLVITEYCIPSACQESSTSTSTPGTSESHSTPGEEIEEPRSEHDNHVEDDTEQGLDLRTPNLIRPRLSRTAVNVKKKQNGANEIQRPEMIRPIRPRPEPPRADLGDEDLLGLTDSTDPRILEDGSELLGTGPLGIMKKERVMLCGMSPPGEPTLTCGVFASHFHDLYRHRLCHLMWETRLRERAEIRGQPIDTSKFVFGGFEPNFPTCKICGRRFSRYDSLQRHLGKSGCGGVADIDKHKDAQQLRLERMERELHKSETLQHWIRTPVPRPKIVWAKVAYTAGIDAHRDLRVLEIFEVEETYAPRYQVVTVKNGKECQIKLFNHDEPGGVPFFTRQHELVVPGKRIAMADWSLDENRALNTKDKGKGRARR</sequence>
<reference evidence="3 4" key="1">
    <citation type="journal article" date="2012" name="Science">
        <title>The Paleozoic origin of enzymatic lignin decomposition reconstructed from 31 fungal genomes.</title>
        <authorList>
            <person name="Floudas D."/>
            <person name="Binder M."/>
            <person name="Riley R."/>
            <person name="Barry K."/>
            <person name="Blanchette R.A."/>
            <person name="Henrissat B."/>
            <person name="Martinez A.T."/>
            <person name="Otillar R."/>
            <person name="Spatafora J.W."/>
            <person name="Yadav J.S."/>
            <person name="Aerts A."/>
            <person name="Benoit I."/>
            <person name="Boyd A."/>
            <person name="Carlson A."/>
            <person name="Copeland A."/>
            <person name="Coutinho P.M."/>
            <person name="de Vries R.P."/>
            <person name="Ferreira P."/>
            <person name="Findley K."/>
            <person name="Foster B."/>
            <person name="Gaskell J."/>
            <person name="Glotzer D."/>
            <person name="Gorecki P."/>
            <person name="Heitman J."/>
            <person name="Hesse C."/>
            <person name="Hori C."/>
            <person name="Igarashi K."/>
            <person name="Jurgens J.A."/>
            <person name="Kallen N."/>
            <person name="Kersten P."/>
            <person name="Kohler A."/>
            <person name="Kuees U."/>
            <person name="Kumar T.K.A."/>
            <person name="Kuo A."/>
            <person name="LaButti K."/>
            <person name="Larrondo L.F."/>
            <person name="Lindquist E."/>
            <person name="Ling A."/>
            <person name="Lombard V."/>
            <person name="Lucas S."/>
            <person name="Lundell T."/>
            <person name="Martin R."/>
            <person name="McLaughlin D.J."/>
            <person name="Morgenstern I."/>
            <person name="Morin E."/>
            <person name="Murat C."/>
            <person name="Nagy L.G."/>
            <person name="Nolan M."/>
            <person name="Ohm R.A."/>
            <person name="Patyshakuliyeva A."/>
            <person name="Rokas A."/>
            <person name="Ruiz-Duenas F.J."/>
            <person name="Sabat G."/>
            <person name="Salamov A."/>
            <person name="Samejima M."/>
            <person name="Schmutz J."/>
            <person name="Slot J.C."/>
            <person name="St John F."/>
            <person name="Stenlid J."/>
            <person name="Sun H."/>
            <person name="Sun S."/>
            <person name="Syed K."/>
            <person name="Tsang A."/>
            <person name="Wiebenga A."/>
            <person name="Young D."/>
            <person name="Pisabarro A."/>
            <person name="Eastwood D.C."/>
            <person name="Martin F."/>
            <person name="Cullen D."/>
            <person name="Grigoriev I.V."/>
            <person name="Hibbett D.S."/>
        </authorList>
    </citation>
    <scope>NUCLEOTIDE SEQUENCE [LARGE SCALE GENOMIC DNA]</scope>
    <source>
        <strain evidence="3 4">DJM-731 SS1</strain>
    </source>
</reference>
<feature type="compositionally biased region" description="Low complexity" evidence="2">
    <location>
        <begin position="123"/>
        <end position="141"/>
    </location>
</feature>
<feature type="compositionally biased region" description="Basic and acidic residues" evidence="2">
    <location>
        <begin position="198"/>
        <end position="212"/>
    </location>
</feature>
<keyword evidence="1" id="KW-0175">Coiled coil</keyword>
<evidence type="ECO:0000313" key="4">
    <source>
        <dbReference type="Proteomes" id="UP000030653"/>
    </source>
</evidence>
<feature type="region of interest" description="Disordered" evidence="2">
    <location>
        <begin position="121"/>
        <end position="176"/>
    </location>
</feature>
<evidence type="ECO:0000256" key="2">
    <source>
        <dbReference type="SAM" id="MobiDB-lite"/>
    </source>
</evidence>
<evidence type="ECO:0000313" key="3">
    <source>
        <dbReference type="EMBL" id="EJU00115.1"/>
    </source>
</evidence>
<dbReference type="GeneID" id="63683962"/>
<feature type="coiled-coil region" evidence="1">
    <location>
        <begin position="341"/>
        <end position="368"/>
    </location>
</feature>
<protein>
    <submittedName>
        <fullName evidence="3">Uncharacterized protein</fullName>
    </submittedName>
</protein>
<dbReference type="Gene3D" id="3.30.160.60">
    <property type="entry name" value="Classic Zinc Finger"/>
    <property type="match status" value="1"/>
</dbReference>
<feature type="compositionally biased region" description="Basic and acidic residues" evidence="2">
    <location>
        <begin position="146"/>
        <end position="156"/>
    </location>
</feature>